<dbReference type="GO" id="GO:0005886">
    <property type="term" value="C:plasma membrane"/>
    <property type="evidence" value="ECO:0007669"/>
    <property type="project" value="UniProtKB-SubCell"/>
</dbReference>
<dbReference type="KEGG" id="clw:CLAC_11720"/>
<evidence type="ECO:0000256" key="17">
    <source>
        <dbReference type="ARBA" id="ARBA00033321"/>
    </source>
</evidence>
<dbReference type="AlphaFoldDB" id="A0A0K2H2H0"/>
<evidence type="ECO:0000256" key="10">
    <source>
        <dbReference type="ARBA" id="ARBA00022692"/>
    </source>
</evidence>
<gene>
    <name evidence="19" type="ORF">CLAC_11720</name>
</gene>
<dbReference type="EC" id="2.7.8.24" evidence="4"/>
<feature type="transmembrane region" description="Helical" evidence="18">
    <location>
        <begin position="24"/>
        <end position="48"/>
    </location>
</feature>
<keyword evidence="11 18" id="KW-1133">Transmembrane helix</keyword>
<comment type="subcellular location">
    <subcellularLocation>
        <location evidence="3">Cell inner membrane</location>
        <topology evidence="3">Multi-pass membrane protein</topology>
    </subcellularLocation>
</comment>
<keyword evidence="10 18" id="KW-0812">Transmembrane</keyword>
<keyword evidence="6" id="KW-1003">Cell membrane</keyword>
<keyword evidence="15" id="KW-0464">Manganese</keyword>
<proteinExistence type="predicted"/>
<feature type="transmembrane region" description="Helical" evidence="18">
    <location>
        <begin position="169"/>
        <end position="188"/>
    </location>
</feature>
<dbReference type="PIRSF" id="PIRSF000851">
    <property type="entry name" value="PcS"/>
    <property type="match status" value="1"/>
</dbReference>
<evidence type="ECO:0000256" key="8">
    <source>
        <dbReference type="ARBA" id="ARBA00022519"/>
    </source>
</evidence>
<protein>
    <recommendedName>
        <fullName evidence="5">Phosphatidylcholine synthase</fullName>
        <ecNumber evidence="4">2.7.8.24</ecNumber>
    </recommendedName>
    <alternativeName>
        <fullName evidence="17">CDP-diglyceride-choline O-phosphatidyltransferase</fullName>
    </alternativeName>
</protein>
<dbReference type="InterPro" id="IPR000462">
    <property type="entry name" value="CDP-OH_P_trans"/>
</dbReference>
<keyword evidence="8" id="KW-0997">Cell inner membrane</keyword>
<comment type="cofactor">
    <cofactor evidence="2">
        <name>Mn(2+)</name>
        <dbReference type="ChEBI" id="CHEBI:29035"/>
    </cofactor>
</comment>
<dbReference type="PATRIC" id="fig|1408189.4.peg.2365"/>
<evidence type="ECO:0000256" key="9">
    <source>
        <dbReference type="ARBA" id="ARBA00022679"/>
    </source>
</evidence>
<feature type="transmembrane region" description="Helical" evidence="18">
    <location>
        <begin position="200"/>
        <end position="225"/>
    </location>
</feature>
<evidence type="ECO:0000313" key="19">
    <source>
        <dbReference type="EMBL" id="ALA68234.1"/>
    </source>
</evidence>
<evidence type="ECO:0000256" key="5">
    <source>
        <dbReference type="ARBA" id="ARBA00015623"/>
    </source>
</evidence>
<evidence type="ECO:0000256" key="12">
    <source>
        <dbReference type="ARBA" id="ARBA00023098"/>
    </source>
</evidence>
<dbReference type="GO" id="GO:0008654">
    <property type="term" value="P:phospholipid biosynthetic process"/>
    <property type="evidence" value="ECO:0007669"/>
    <property type="project" value="UniProtKB-KW"/>
</dbReference>
<organism evidence="19 20">
    <name type="scientific">Corynebacterium lactis RW2-5</name>
    <dbReference type="NCBI Taxonomy" id="1408189"/>
    <lineage>
        <taxon>Bacteria</taxon>
        <taxon>Bacillati</taxon>
        <taxon>Actinomycetota</taxon>
        <taxon>Actinomycetes</taxon>
        <taxon>Mycobacteriales</taxon>
        <taxon>Corynebacteriaceae</taxon>
        <taxon>Corynebacterium</taxon>
    </lineage>
</organism>
<evidence type="ECO:0000256" key="6">
    <source>
        <dbReference type="ARBA" id="ARBA00022475"/>
    </source>
</evidence>
<feature type="transmembrane region" description="Helical" evidence="18">
    <location>
        <begin position="146"/>
        <end position="163"/>
    </location>
</feature>
<dbReference type="Gene3D" id="1.20.120.1760">
    <property type="match status" value="1"/>
</dbReference>
<dbReference type="EMBL" id="CP006841">
    <property type="protein sequence ID" value="ALA68234.1"/>
    <property type="molecule type" value="Genomic_DNA"/>
</dbReference>
<evidence type="ECO:0000256" key="1">
    <source>
        <dbReference type="ARBA" id="ARBA00000958"/>
    </source>
</evidence>
<keyword evidence="13 18" id="KW-0472">Membrane</keyword>
<evidence type="ECO:0000256" key="11">
    <source>
        <dbReference type="ARBA" id="ARBA00022989"/>
    </source>
</evidence>
<evidence type="ECO:0000256" key="3">
    <source>
        <dbReference type="ARBA" id="ARBA00004429"/>
    </source>
</evidence>
<name>A0A0K2H2H0_9CORY</name>
<keyword evidence="7" id="KW-0444">Lipid biosynthesis</keyword>
<comment type="catalytic activity">
    <reaction evidence="1">
        <text>a CDP-1,2-diacyl-sn-glycerol + choline = a 1,2-diacyl-sn-glycero-3-phosphocholine + CMP + H(+)</text>
        <dbReference type="Rhea" id="RHEA:14597"/>
        <dbReference type="ChEBI" id="CHEBI:15354"/>
        <dbReference type="ChEBI" id="CHEBI:15378"/>
        <dbReference type="ChEBI" id="CHEBI:57643"/>
        <dbReference type="ChEBI" id="CHEBI:58332"/>
        <dbReference type="ChEBI" id="CHEBI:60377"/>
        <dbReference type="EC" id="2.7.8.24"/>
    </reaction>
</comment>
<keyword evidence="16" id="KW-1208">Phospholipid metabolism</keyword>
<keyword evidence="14" id="KW-0594">Phospholipid biosynthesis</keyword>
<feature type="transmembrane region" description="Helical" evidence="18">
    <location>
        <begin position="231"/>
        <end position="249"/>
    </location>
</feature>
<dbReference type="OrthoDB" id="350520at2"/>
<evidence type="ECO:0000256" key="4">
    <source>
        <dbReference type="ARBA" id="ARBA00013195"/>
    </source>
</evidence>
<dbReference type="Pfam" id="PF01066">
    <property type="entry name" value="CDP-OH_P_transf"/>
    <property type="match status" value="1"/>
</dbReference>
<dbReference type="InterPro" id="IPR026027">
    <property type="entry name" value="PcS"/>
</dbReference>
<dbReference type="InterPro" id="IPR043130">
    <property type="entry name" value="CDP-OH_PTrfase_TM_dom"/>
</dbReference>
<evidence type="ECO:0000256" key="16">
    <source>
        <dbReference type="ARBA" id="ARBA00023264"/>
    </source>
</evidence>
<feature type="transmembrane region" description="Helical" evidence="18">
    <location>
        <begin position="117"/>
        <end position="134"/>
    </location>
</feature>
<dbReference type="Proteomes" id="UP000058446">
    <property type="component" value="Chromosome"/>
</dbReference>
<evidence type="ECO:0000256" key="7">
    <source>
        <dbReference type="ARBA" id="ARBA00022516"/>
    </source>
</evidence>
<keyword evidence="9" id="KW-0808">Transferase</keyword>
<accession>A0A0K2H2H0</accession>
<reference evidence="19 20" key="1">
    <citation type="submission" date="2013-10" db="EMBL/GenBank/DDBJ databases">
        <title>Complete genome sequence of Corynebacterium lactis DSM 45799(T), isolated from raw cow milk.</title>
        <authorList>
            <person name="Ruckert C."/>
            <person name="Albersmeier A."/>
            <person name="Lipski A."/>
            <person name="Kalinowski J."/>
        </authorList>
    </citation>
    <scope>NUCLEOTIDE SEQUENCE [LARGE SCALE GENOMIC DNA]</scope>
    <source>
        <strain evidence="19 20">RW2-5</strain>
    </source>
</reference>
<evidence type="ECO:0000313" key="20">
    <source>
        <dbReference type="Proteomes" id="UP000058446"/>
    </source>
</evidence>
<dbReference type="STRING" id="1408189.CLAC_11720"/>
<sequence>MPETSEPNTVETSSPEVFTTVQKAIAWAVHAFTLSGLVWATLAVVALLDNKPHWMWFWLGVALIVDGVDGNLARKFRIKEVIPWFSGTVVDHVVDYLTWTAIPVLFMVMHLPLGPRPLAIFLAIVVLVSSMFCYANEAAKSRDNYFVGFPAAWNIVAVLLWVWEAPLAVNVAAIVIFSVMTLVPLHYTHPFRVERGKAGNIMATFIWIVTTGLLIACLPTPPAWISETGEVGLVVVNVLAGAWLVVGGIRRSWTGR</sequence>
<evidence type="ECO:0000256" key="18">
    <source>
        <dbReference type="SAM" id="Phobius"/>
    </source>
</evidence>
<evidence type="ECO:0000256" key="13">
    <source>
        <dbReference type="ARBA" id="ARBA00023136"/>
    </source>
</evidence>
<evidence type="ECO:0000256" key="15">
    <source>
        <dbReference type="ARBA" id="ARBA00023211"/>
    </source>
</evidence>
<keyword evidence="12" id="KW-0443">Lipid metabolism</keyword>
<evidence type="ECO:0000256" key="2">
    <source>
        <dbReference type="ARBA" id="ARBA00001936"/>
    </source>
</evidence>
<evidence type="ECO:0000256" key="14">
    <source>
        <dbReference type="ARBA" id="ARBA00023209"/>
    </source>
</evidence>
<keyword evidence="20" id="KW-1185">Reference proteome</keyword>
<dbReference type="GO" id="GO:0050520">
    <property type="term" value="F:phosphatidylcholine synthase activity"/>
    <property type="evidence" value="ECO:0007669"/>
    <property type="project" value="UniProtKB-EC"/>
</dbReference>
<dbReference type="RefSeq" id="WP_082313409.1">
    <property type="nucleotide sequence ID" value="NZ_CP006841.1"/>
</dbReference>